<evidence type="ECO:0000313" key="2">
    <source>
        <dbReference type="Proteomes" id="UP000189835"/>
    </source>
</evidence>
<dbReference type="InterPro" id="IPR057930">
    <property type="entry name" value="Antitoxin_put"/>
</dbReference>
<dbReference type="EMBL" id="MVGR01000001">
    <property type="protein sequence ID" value="OPF20246.1"/>
    <property type="molecule type" value="Genomic_DNA"/>
</dbReference>
<organism evidence="1 2">
    <name type="scientific">Microcystis aeruginosa KW</name>
    <dbReference type="NCBI Taxonomy" id="1960155"/>
    <lineage>
        <taxon>Bacteria</taxon>
        <taxon>Bacillati</taxon>
        <taxon>Cyanobacteriota</taxon>
        <taxon>Cyanophyceae</taxon>
        <taxon>Oscillatoriophycideae</taxon>
        <taxon>Chroococcales</taxon>
        <taxon>Microcystaceae</taxon>
        <taxon>Microcystis</taxon>
    </lineage>
</organism>
<gene>
    <name evidence="1" type="ORF">B1L04_02215</name>
</gene>
<proteinExistence type="predicted"/>
<name>A0A1V4BZI4_MICAE</name>
<dbReference type="AlphaFoldDB" id="A0A1V4BZI4"/>
<evidence type="ECO:0000313" key="1">
    <source>
        <dbReference type="EMBL" id="OPF20246.1"/>
    </source>
</evidence>
<accession>A0A1V4BZI4</accession>
<sequence>MSSIITEEKTKEILTEILIEMMQNKRELFYEIVIEALEDIGLANAIMEGLNGEFVPEEEVFAILNGEAE</sequence>
<dbReference type="Proteomes" id="UP000189835">
    <property type="component" value="Unassembled WGS sequence"/>
</dbReference>
<comment type="caution">
    <text evidence="1">The sequence shown here is derived from an EMBL/GenBank/DDBJ whole genome shotgun (WGS) entry which is preliminary data.</text>
</comment>
<reference evidence="1 2" key="1">
    <citation type="submission" date="2017-02" db="EMBL/GenBank/DDBJ databases">
        <title>Genome sequence of Microcystis aeruginosa KW.</title>
        <authorList>
            <person name="Oh H.-M."/>
            <person name="Ahn C.-Y."/>
            <person name="Jeong H."/>
            <person name="Srivastava A."/>
            <person name="Lee H.-G."/>
            <person name="Kang S.-R."/>
        </authorList>
    </citation>
    <scope>NUCLEOTIDE SEQUENCE [LARGE SCALE GENOMIC DNA]</scope>
    <source>
        <strain evidence="1 2">KW</strain>
    </source>
</reference>
<dbReference type="Pfam" id="PF25734">
    <property type="entry name" value="RelB_like_antitoxin"/>
    <property type="match status" value="1"/>
</dbReference>
<dbReference type="RefSeq" id="WP_002733138.1">
    <property type="nucleotide sequence ID" value="NZ_MVGR01000001.1"/>
</dbReference>
<protein>
    <submittedName>
        <fullName evidence="1">Uncharacterized protein</fullName>
    </submittedName>
</protein>